<dbReference type="InterPro" id="IPR035451">
    <property type="entry name" value="Ada-like_dom_sf"/>
</dbReference>
<dbReference type="EMBL" id="JAPWGY010000001">
    <property type="protein sequence ID" value="MCZ4279197.1"/>
    <property type="molecule type" value="Genomic_DNA"/>
</dbReference>
<dbReference type="InterPro" id="IPR001497">
    <property type="entry name" value="MethylDNA_cys_MeTrfase_AS"/>
</dbReference>
<comment type="catalytic activity">
    <reaction evidence="1">
        <text>a 4-O-methyl-thymidine in DNA + L-cysteinyl-[protein] = a thymidine in DNA + S-methyl-L-cysteinyl-[protein]</text>
        <dbReference type="Rhea" id="RHEA:53428"/>
        <dbReference type="Rhea" id="RHEA-COMP:10131"/>
        <dbReference type="Rhea" id="RHEA-COMP:10132"/>
        <dbReference type="Rhea" id="RHEA-COMP:13555"/>
        <dbReference type="Rhea" id="RHEA-COMP:13556"/>
        <dbReference type="ChEBI" id="CHEBI:29950"/>
        <dbReference type="ChEBI" id="CHEBI:82612"/>
        <dbReference type="ChEBI" id="CHEBI:137386"/>
        <dbReference type="ChEBI" id="CHEBI:137387"/>
        <dbReference type="EC" id="2.1.1.63"/>
    </reaction>
</comment>
<keyword evidence="5" id="KW-0010">Activator</keyword>
<dbReference type="PROSITE" id="PS01124">
    <property type="entry name" value="HTH_ARAC_FAMILY_2"/>
    <property type="match status" value="1"/>
</dbReference>
<dbReference type="Gene3D" id="3.40.10.10">
    <property type="entry name" value="DNA Methylphosphotriester Repair Domain"/>
    <property type="match status" value="1"/>
</dbReference>
<evidence type="ECO:0000256" key="4">
    <source>
        <dbReference type="ARBA" id="ARBA00022763"/>
    </source>
</evidence>
<dbReference type="Gene3D" id="1.10.10.10">
    <property type="entry name" value="Winged helix-like DNA-binding domain superfamily/Winged helix DNA-binding domain"/>
    <property type="match status" value="1"/>
</dbReference>
<dbReference type="PANTHER" id="PTHR10815:SF5">
    <property type="entry name" value="METHYLATED-DNA--PROTEIN-CYSTEINE METHYLTRANSFERASE"/>
    <property type="match status" value="1"/>
</dbReference>
<reference evidence="9" key="1">
    <citation type="submission" date="2022-12" db="EMBL/GenBank/DDBJ databases">
        <title>Bacterial isolates from different developmental stages of Nematostella vectensis.</title>
        <authorList>
            <person name="Fraune S."/>
        </authorList>
    </citation>
    <scope>NUCLEOTIDE SEQUENCE</scope>
    <source>
        <strain evidence="9">G21630-S1</strain>
    </source>
</reference>
<comment type="catalytic activity">
    <reaction evidence="7">
        <text>a 6-O-methyl-2'-deoxyguanosine in DNA + L-cysteinyl-[protein] = S-methyl-L-cysteinyl-[protein] + a 2'-deoxyguanosine in DNA</text>
        <dbReference type="Rhea" id="RHEA:24000"/>
        <dbReference type="Rhea" id="RHEA-COMP:10131"/>
        <dbReference type="Rhea" id="RHEA-COMP:10132"/>
        <dbReference type="Rhea" id="RHEA-COMP:11367"/>
        <dbReference type="Rhea" id="RHEA-COMP:11368"/>
        <dbReference type="ChEBI" id="CHEBI:29950"/>
        <dbReference type="ChEBI" id="CHEBI:82612"/>
        <dbReference type="ChEBI" id="CHEBI:85445"/>
        <dbReference type="ChEBI" id="CHEBI:85448"/>
        <dbReference type="EC" id="2.1.1.63"/>
    </reaction>
</comment>
<evidence type="ECO:0000259" key="8">
    <source>
        <dbReference type="PROSITE" id="PS01124"/>
    </source>
</evidence>
<dbReference type="PROSITE" id="PS00374">
    <property type="entry name" value="MGMT"/>
    <property type="match status" value="1"/>
</dbReference>
<dbReference type="Pfam" id="PF12833">
    <property type="entry name" value="HTH_18"/>
    <property type="match status" value="1"/>
</dbReference>
<dbReference type="Pfam" id="PF01035">
    <property type="entry name" value="DNA_binding_1"/>
    <property type="match status" value="1"/>
</dbReference>
<keyword evidence="4" id="KW-0227">DNA damage</keyword>
<dbReference type="PANTHER" id="PTHR10815">
    <property type="entry name" value="METHYLATED-DNA--PROTEIN-CYSTEINE METHYLTRANSFERASE"/>
    <property type="match status" value="1"/>
</dbReference>
<dbReference type="Proteomes" id="UP001069802">
    <property type="component" value="Unassembled WGS sequence"/>
</dbReference>
<keyword evidence="10" id="KW-1185">Reference proteome</keyword>
<name>A0ABT4LDM2_9PROT</name>
<keyword evidence="3" id="KW-0808">Transferase</keyword>
<dbReference type="InterPro" id="IPR036388">
    <property type="entry name" value="WH-like_DNA-bd_sf"/>
</dbReference>
<evidence type="ECO:0000256" key="7">
    <source>
        <dbReference type="ARBA" id="ARBA00049348"/>
    </source>
</evidence>
<keyword evidence="6" id="KW-0234">DNA repair</keyword>
<dbReference type="NCBIfam" id="TIGR00589">
    <property type="entry name" value="ogt"/>
    <property type="match status" value="1"/>
</dbReference>
<evidence type="ECO:0000256" key="3">
    <source>
        <dbReference type="ARBA" id="ARBA00022679"/>
    </source>
</evidence>
<evidence type="ECO:0000256" key="2">
    <source>
        <dbReference type="ARBA" id="ARBA00022603"/>
    </source>
</evidence>
<evidence type="ECO:0000256" key="5">
    <source>
        <dbReference type="ARBA" id="ARBA00023159"/>
    </source>
</evidence>
<dbReference type="SUPFAM" id="SSF57884">
    <property type="entry name" value="Ada DNA repair protein, N-terminal domain (N-Ada 10)"/>
    <property type="match status" value="1"/>
</dbReference>
<dbReference type="InterPro" id="IPR036631">
    <property type="entry name" value="MGMT_N_sf"/>
</dbReference>
<organism evidence="9 10">
    <name type="scientific">Kiloniella laminariae</name>
    <dbReference type="NCBI Taxonomy" id="454162"/>
    <lineage>
        <taxon>Bacteria</taxon>
        <taxon>Pseudomonadati</taxon>
        <taxon>Pseudomonadota</taxon>
        <taxon>Alphaproteobacteria</taxon>
        <taxon>Rhodospirillales</taxon>
        <taxon>Kiloniellaceae</taxon>
        <taxon>Kiloniella</taxon>
    </lineage>
</organism>
<dbReference type="RefSeq" id="WP_269421412.1">
    <property type="nucleotide sequence ID" value="NZ_JAPWGY010000001.1"/>
</dbReference>
<sequence>MLFQSPDHQTLYTALVERNPAYDGRVYVAVRSTGVFCRLTCPARKPKSENCQFFESVAECIDAGYRPCKRCYPLAPAAETDPSIQKLLSALEQNPAYRWGEDDIIKHGLDPSTVRRLFKRHFGITFLEMARRSRIRDGFETISNGGRMIDAQLDAGFSSPSAFRTAFAKLLGTTPAHFTNDALLRADWIDTPLGAMVAVSDKSALHLLEFADRKALPTELQKLRKLTRNNLGFGRFDPTDQIEAELSAFFQSKKQEFTVPLALHGTPFTRHVWQALREIPVGETRSYSDIARRIGRPTATRAVAQANGANQIAIVIPCHRVIGADGSLTGYGGGLWRKQKLIELEHRVSSELQR</sequence>
<dbReference type="CDD" id="cd06445">
    <property type="entry name" value="ATase"/>
    <property type="match status" value="1"/>
</dbReference>
<dbReference type="SUPFAM" id="SSF46767">
    <property type="entry name" value="Methylated DNA-protein cysteine methyltransferase, C-terminal domain"/>
    <property type="match status" value="1"/>
</dbReference>
<dbReference type="Pfam" id="PF02805">
    <property type="entry name" value="Ada_Zn_binding"/>
    <property type="match status" value="1"/>
</dbReference>
<dbReference type="InterPro" id="IPR018060">
    <property type="entry name" value="HTH_AraC"/>
</dbReference>
<proteinExistence type="predicted"/>
<evidence type="ECO:0000256" key="6">
    <source>
        <dbReference type="ARBA" id="ARBA00023204"/>
    </source>
</evidence>
<dbReference type="PIRSF" id="PIRSF000409">
    <property type="entry name" value="Ada"/>
    <property type="match status" value="1"/>
</dbReference>
<evidence type="ECO:0000313" key="9">
    <source>
        <dbReference type="EMBL" id="MCZ4279197.1"/>
    </source>
</evidence>
<feature type="domain" description="HTH araC/xylS-type" evidence="8">
    <location>
        <begin position="108"/>
        <end position="181"/>
    </location>
</feature>
<evidence type="ECO:0000256" key="1">
    <source>
        <dbReference type="ARBA" id="ARBA00001286"/>
    </source>
</evidence>
<accession>A0ABT4LDM2</accession>
<dbReference type="SUPFAM" id="SSF53155">
    <property type="entry name" value="Methylated DNA-protein cysteine methyltransferase domain"/>
    <property type="match status" value="1"/>
</dbReference>
<evidence type="ECO:0000313" key="10">
    <source>
        <dbReference type="Proteomes" id="UP001069802"/>
    </source>
</evidence>
<comment type="caution">
    <text evidence="9">The sequence shown here is derived from an EMBL/GenBank/DDBJ whole genome shotgun (WGS) entry which is preliminary data.</text>
</comment>
<gene>
    <name evidence="9" type="ORF">O4H49_00315</name>
</gene>
<dbReference type="InterPro" id="IPR036217">
    <property type="entry name" value="MethylDNA_cys_MeTrfase_DNAb"/>
</dbReference>
<dbReference type="InterPro" id="IPR016221">
    <property type="entry name" value="Bifunct_regulatory_prot_Ada"/>
</dbReference>
<dbReference type="Gene3D" id="3.30.160.70">
    <property type="entry name" value="Methylated DNA-protein cysteine methyltransferase domain"/>
    <property type="match status" value="1"/>
</dbReference>
<keyword evidence="2" id="KW-0489">Methyltransferase</keyword>
<dbReference type="InterPro" id="IPR004026">
    <property type="entry name" value="Ada_DNA_repair_Zn-bd"/>
</dbReference>
<protein>
    <submittedName>
        <fullName evidence="9">Trifunctional transcriptional activator/DNA repair protein Ada/methylated-DNA--[protein]-cysteine S-methyltransferase</fullName>
    </submittedName>
</protein>
<dbReference type="Gene3D" id="1.10.10.60">
    <property type="entry name" value="Homeodomain-like"/>
    <property type="match status" value="1"/>
</dbReference>
<dbReference type="SMART" id="SM00342">
    <property type="entry name" value="HTH_ARAC"/>
    <property type="match status" value="1"/>
</dbReference>
<dbReference type="InterPro" id="IPR014048">
    <property type="entry name" value="MethylDNA_cys_MeTrfase_DNA-bd"/>
</dbReference>